<dbReference type="PROSITE" id="PS00518">
    <property type="entry name" value="ZF_RING_1"/>
    <property type="match status" value="1"/>
</dbReference>
<gene>
    <name evidence="13" type="ORF">HK097_008513</name>
</gene>
<evidence type="ECO:0000256" key="3">
    <source>
        <dbReference type="ARBA" id="ARBA00017908"/>
    </source>
</evidence>
<evidence type="ECO:0000313" key="14">
    <source>
        <dbReference type="Proteomes" id="UP001212841"/>
    </source>
</evidence>
<accession>A0AAD5SA87</accession>
<keyword evidence="4" id="KW-0479">Metal-binding</keyword>
<evidence type="ECO:0000256" key="8">
    <source>
        <dbReference type="PROSITE-ProRule" id="PRU00175"/>
    </source>
</evidence>
<dbReference type="SMART" id="SM00240">
    <property type="entry name" value="FHA"/>
    <property type="match status" value="1"/>
</dbReference>
<dbReference type="PROSITE" id="PS50089">
    <property type="entry name" value="ZF_RING_2"/>
    <property type="match status" value="1"/>
</dbReference>
<feature type="domain" description="PARP-type" evidence="11">
    <location>
        <begin position="551"/>
        <end position="635"/>
    </location>
</feature>
<feature type="compositionally biased region" description="Acidic residues" evidence="9">
    <location>
        <begin position="529"/>
        <end position="553"/>
    </location>
</feature>
<keyword evidence="14" id="KW-1185">Reference proteome</keyword>
<dbReference type="SMART" id="SM01336">
    <property type="entry name" value="zf-PARP"/>
    <property type="match status" value="1"/>
</dbReference>
<dbReference type="SMART" id="SM00184">
    <property type="entry name" value="RING"/>
    <property type="match status" value="1"/>
</dbReference>
<dbReference type="InterPro" id="IPR052256">
    <property type="entry name" value="E3_ubiquitin-ligase_CHFR"/>
</dbReference>
<evidence type="ECO:0000259" key="10">
    <source>
        <dbReference type="PROSITE" id="PS50006"/>
    </source>
</evidence>
<evidence type="ECO:0000259" key="11">
    <source>
        <dbReference type="PROSITE" id="PS50064"/>
    </source>
</evidence>
<feature type="compositionally biased region" description="Low complexity" evidence="9">
    <location>
        <begin position="233"/>
        <end position="253"/>
    </location>
</feature>
<dbReference type="InterPro" id="IPR001510">
    <property type="entry name" value="Znf_PARP"/>
</dbReference>
<feature type="domain" description="FHA" evidence="10">
    <location>
        <begin position="35"/>
        <end position="86"/>
    </location>
</feature>
<dbReference type="Pfam" id="PF00498">
    <property type="entry name" value="FHA"/>
    <property type="match status" value="1"/>
</dbReference>
<dbReference type="InterPro" id="IPR001841">
    <property type="entry name" value="Znf_RING"/>
</dbReference>
<feature type="compositionally biased region" description="Acidic residues" evidence="9">
    <location>
        <begin position="145"/>
        <end position="159"/>
    </location>
</feature>
<organism evidence="13 14">
    <name type="scientific">Rhizophlyctis rosea</name>
    <dbReference type="NCBI Taxonomy" id="64517"/>
    <lineage>
        <taxon>Eukaryota</taxon>
        <taxon>Fungi</taxon>
        <taxon>Fungi incertae sedis</taxon>
        <taxon>Chytridiomycota</taxon>
        <taxon>Chytridiomycota incertae sedis</taxon>
        <taxon>Chytridiomycetes</taxon>
        <taxon>Rhizophlyctidales</taxon>
        <taxon>Rhizophlyctidaceae</taxon>
        <taxon>Rhizophlyctis</taxon>
    </lineage>
</organism>
<keyword evidence="6" id="KW-0862">Zinc</keyword>
<evidence type="ECO:0000256" key="2">
    <source>
        <dbReference type="ARBA" id="ARBA00005797"/>
    </source>
</evidence>
<keyword evidence="7" id="KW-0539">Nucleus</keyword>
<dbReference type="CDD" id="cd00060">
    <property type="entry name" value="FHA"/>
    <property type="match status" value="1"/>
</dbReference>
<dbReference type="SUPFAM" id="SSF49879">
    <property type="entry name" value="SMAD/FHA domain"/>
    <property type="match status" value="1"/>
</dbReference>
<dbReference type="AlphaFoldDB" id="A0AAD5SA87"/>
<dbReference type="InterPro" id="IPR008984">
    <property type="entry name" value="SMAD_FHA_dom_sf"/>
</dbReference>
<dbReference type="GO" id="GO:0006511">
    <property type="term" value="P:ubiquitin-dependent protein catabolic process"/>
    <property type="evidence" value="ECO:0007669"/>
    <property type="project" value="TreeGrafter"/>
</dbReference>
<evidence type="ECO:0000256" key="1">
    <source>
        <dbReference type="ARBA" id="ARBA00004123"/>
    </source>
</evidence>
<dbReference type="InterPro" id="IPR013083">
    <property type="entry name" value="Znf_RING/FYVE/PHD"/>
</dbReference>
<feature type="domain" description="RING-type" evidence="12">
    <location>
        <begin position="352"/>
        <end position="392"/>
    </location>
</feature>
<dbReference type="Gene3D" id="3.30.40.10">
    <property type="entry name" value="Zinc/RING finger domain, C3HC4 (zinc finger)"/>
    <property type="match status" value="1"/>
</dbReference>
<dbReference type="PANTHER" id="PTHR16079">
    <property type="entry name" value="UBIQUITIN LIGASE PROTEIN CHFR"/>
    <property type="match status" value="1"/>
</dbReference>
<feature type="region of interest" description="Disordered" evidence="9">
    <location>
        <begin position="529"/>
        <end position="558"/>
    </location>
</feature>
<evidence type="ECO:0000256" key="5">
    <source>
        <dbReference type="ARBA" id="ARBA00022771"/>
    </source>
</evidence>
<evidence type="ECO:0000256" key="9">
    <source>
        <dbReference type="SAM" id="MobiDB-lite"/>
    </source>
</evidence>
<dbReference type="PROSITE" id="PS50006">
    <property type="entry name" value="FHA_DOMAIN"/>
    <property type="match status" value="1"/>
</dbReference>
<reference evidence="13" key="1">
    <citation type="submission" date="2020-05" db="EMBL/GenBank/DDBJ databases">
        <title>Phylogenomic resolution of chytrid fungi.</title>
        <authorList>
            <person name="Stajich J.E."/>
            <person name="Amses K."/>
            <person name="Simmons R."/>
            <person name="Seto K."/>
            <person name="Myers J."/>
            <person name="Bonds A."/>
            <person name="Quandt C.A."/>
            <person name="Barry K."/>
            <person name="Liu P."/>
            <person name="Grigoriev I."/>
            <person name="Longcore J.E."/>
            <person name="James T.Y."/>
        </authorList>
    </citation>
    <scope>NUCLEOTIDE SEQUENCE</scope>
    <source>
        <strain evidence="13">JEL0318</strain>
    </source>
</reference>
<dbReference type="GO" id="GO:0004842">
    <property type="term" value="F:ubiquitin-protein transferase activity"/>
    <property type="evidence" value="ECO:0007669"/>
    <property type="project" value="TreeGrafter"/>
</dbReference>
<keyword evidence="5 8" id="KW-0863">Zinc-finger</keyword>
<dbReference type="InterPro" id="IPR017907">
    <property type="entry name" value="Znf_RING_CS"/>
</dbReference>
<dbReference type="GO" id="GO:0016567">
    <property type="term" value="P:protein ubiquitination"/>
    <property type="evidence" value="ECO:0007669"/>
    <property type="project" value="TreeGrafter"/>
</dbReference>
<dbReference type="Gene3D" id="2.60.200.20">
    <property type="match status" value="1"/>
</dbReference>
<comment type="caution">
    <text evidence="13">The sequence shown here is derived from an EMBL/GenBank/DDBJ whole genome shotgun (WGS) entry which is preliminary data.</text>
</comment>
<dbReference type="Proteomes" id="UP001212841">
    <property type="component" value="Unassembled WGS sequence"/>
</dbReference>
<dbReference type="PANTHER" id="PTHR16079:SF4">
    <property type="entry name" value="E3 UBIQUITIN-PROTEIN LIGASE CHFR"/>
    <property type="match status" value="1"/>
</dbReference>
<dbReference type="Gene3D" id="3.30.1740.10">
    <property type="entry name" value="Zinc finger, PARP-type"/>
    <property type="match status" value="1"/>
</dbReference>
<evidence type="ECO:0000256" key="4">
    <source>
        <dbReference type="ARBA" id="ARBA00022723"/>
    </source>
</evidence>
<evidence type="ECO:0000313" key="13">
    <source>
        <dbReference type="EMBL" id="KAJ3050547.1"/>
    </source>
</evidence>
<feature type="compositionally biased region" description="Polar residues" evidence="9">
    <location>
        <begin position="220"/>
        <end position="232"/>
    </location>
</feature>
<feature type="compositionally biased region" description="Pro residues" evidence="9">
    <location>
        <begin position="195"/>
        <end position="208"/>
    </location>
</feature>
<dbReference type="GO" id="GO:0003677">
    <property type="term" value="F:DNA binding"/>
    <property type="evidence" value="ECO:0007669"/>
    <property type="project" value="InterPro"/>
</dbReference>
<dbReference type="InterPro" id="IPR000253">
    <property type="entry name" value="FHA_dom"/>
</dbReference>
<dbReference type="Pfam" id="PF13923">
    <property type="entry name" value="zf-C3HC4_2"/>
    <property type="match status" value="1"/>
</dbReference>
<dbReference type="EMBL" id="JADGJD010000501">
    <property type="protein sequence ID" value="KAJ3050547.1"/>
    <property type="molecule type" value="Genomic_DNA"/>
</dbReference>
<protein>
    <recommendedName>
        <fullName evidence="3">E3 ubiquitin-protein ligase CHFR</fullName>
    </recommendedName>
</protein>
<comment type="subcellular location">
    <subcellularLocation>
        <location evidence="1">Nucleus</location>
    </subcellularLocation>
</comment>
<evidence type="ECO:0000256" key="6">
    <source>
        <dbReference type="ARBA" id="ARBA00022833"/>
    </source>
</evidence>
<dbReference type="SUPFAM" id="SSF57850">
    <property type="entry name" value="RING/U-box"/>
    <property type="match status" value="1"/>
</dbReference>
<feature type="compositionally biased region" description="Basic and acidic residues" evidence="9">
    <location>
        <begin position="427"/>
        <end position="454"/>
    </location>
</feature>
<proteinExistence type="inferred from homology"/>
<evidence type="ECO:0000256" key="7">
    <source>
        <dbReference type="ARBA" id="ARBA00023242"/>
    </source>
</evidence>
<sequence length="636" mass="72585">MASLPSLRLVAQGPYSSQHVNPVPLIQFDDNNNRLTVGRDPTSSVHLRTPNISRLHATLTLSHDRKTIFVRDEGSLTGVTINRVRIPAKEDMELKIGYIIAFGGAFRHQVGDIVNTKSDYVYKVEGLMEDDVEEESFVADRVEEETLGGDVEQSEEPESPELLRSHPEEDDWNPIVIDDPLYLPSSELQSSTPTHPAPQPTPPDPDPPTRQKRKREDESQSPNNRRLSFATNSHPTTSSFPASSSSSSSLPHTETFFPLTRRSSWQQELHEQARNIQHDRTMEDLFFPSGPVEEKRDRIVVDLTDETDETVEPEEEVVVVVEEGKGKEKETENERAKQKSDLAERIEEHLLCSICMDMLVAPHSLNPCGHTFCGPCIDEWITRNKKTCPQCRSTITPPSIPSHVIQNIVEATAPTVLTADELTDREKRIQGWKDHQEAKRKEEEEKKKAKEERRRARRSGGVVLPPIQRNDLQRNEHMTLLQLMMQRAGHAVRPLGDRGITMQMGNNTINIEDFRPRSINGVNVNEEIVISDDDDHDEDDEDEEEEHEEDFELEYSPSNRAGCRGCGHNIAFGIPRFAVEEEGEEYYHPSRRFWHVECYVERLPAWVEGGRDVAGYDRLNSQDRRMVNDVVRGRRR</sequence>
<comment type="similarity">
    <text evidence="2">Belongs to the CHFR family.</text>
</comment>
<dbReference type="GO" id="GO:0008270">
    <property type="term" value="F:zinc ion binding"/>
    <property type="evidence" value="ECO:0007669"/>
    <property type="project" value="UniProtKB-KW"/>
</dbReference>
<feature type="region of interest" description="Disordered" evidence="9">
    <location>
        <begin position="145"/>
        <end position="254"/>
    </location>
</feature>
<name>A0AAD5SA87_9FUNG</name>
<dbReference type="SUPFAM" id="SSF57716">
    <property type="entry name" value="Glucocorticoid receptor-like (DNA-binding domain)"/>
    <property type="match status" value="1"/>
</dbReference>
<evidence type="ECO:0000259" key="12">
    <source>
        <dbReference type="PROSITE" id="PS50089"/>
    </source>
</evidence>
<dbReference type="InterPro" id="IPR036957">
    <property type="entry name" value="Znf_PARP_sf"/>
</dbReference>
<dbReference type="GO" id="GO:0005634">
    <property type="term" value="C:nucleus"/>
    <property type="evidence" value="ECO:0007669"/>
    <property type="project" value="UniProtKB-SubCell"/>
</dbReference>
<feature type="region of interest" description="Disordered" evidence="9">
    <location>
        <begin position="427"/>
        <end position="459"/>
    </location>
</feature>
<dbReference type="PROSITE" id="PS50064">
    <property type="entry name" value="ZF_PARP_2"/>
    <property type="match status" value="1"/>
</dbReference>